<reference evidence="1 2" key="1">
    <citation type="submission" date="2023-08" db="EMBL/GenBank/DDBJ databases">
        <title>Mesonia sp. MT50, isolated from deep-sea sediment of the Mariana Trench.</title>
        <authorList>
            <person name="Fu H."/>
        </authorList>
    </citation>
    <scope>NUCLEOTIDE SEQUENCE [LARGE SCALE GENOMIC DNA]</scope>
    <source>
        <strain evidence="1 2">MT50</strain>
    </source>
</reference>
<dbReference type="Pfam" id="PF26622">
    <property type="entry name" value="DUF8199"/>
    <property type="match status" value="1"/>
</dbReference>
<evidence type="ECO:0000313" key="2">
    <source>
        <dbReference type="Proteomes" id="UP001230915"/>
    </source>
</evidence>
<dbReference type="Proteomes" id="UP001230915">
    <property type="component" value="Unassembled WGS sequence"/>
</dbReference>
<evidence type="ECO:0000313" key="1">
    <source>
        <dbReference type="EMBL" id="MDQ7917593.1"/>
    </source>
</evidence>
<dbReference type="EMBL" id="JAVHUL010000019">
    <property type="protein sequence ID" value="MDQ7917593.1"/>
    <property type="molecule type" value="Genomic_DNA"/>
</dbReference>
<proteinExistence type="predicted"/>
<protein>
    <submittedName>
        <fullName evidence="1">Uncharacterized protein</fullName>
    </submittedName>
</protein>
<dbReference type="InterPro" id="IPR058512">
    <property type="entry name" value="DUF8199"/>
</dbReference>
<keyword evidence="2" id="KW-1185">Reference proteome</keyword>
<sequence>MKINILHRILSSVVAVLILLSTTSFTVKKHFCGDALIDTTIFTEVNSCCELVISTPLEKSEIKSPSCCKDTSKFFKGQDQLILKNFEKLIYPQQIFWIIQENPYSDLLEYLPKNCIPHQYYSSPKMLTDIQLQQQVFLI</sequence>
<dbReference type="InterPro" id="IPR058060">
    <property type="entry name" value="HYC_CC_PP"/>
</dbReference>
<organism evidence="1 2">
    <name type="scientific">Mesonia profundi</name>
    <dbReference type="NCBI Taxonomy" id="3070998"/>
    <lineage>
        <taxon>Bacteria</taxon>
        <taxon>Pseudomonadati</taxon>
        <taxon>Bacteroidota</taxon>
        <taxon>Flavobacteriia</taxon>
        <taxon>Flavobacteriales</taxon>
        <taxon>Flavobacteriaceae</taxon>
        <taxon>Mesonia</taxon>
    </lineage>
</organism>
<name>A0ABU1A3S8_9FLAO</name>
<gene>
    <name evidence="1" type="ORF">RBU60_08405</name>
</gene>
<comment type="caution">
    <text evidence="1">The sequence shown here is derived from an EMBL/GenBank/DDBJ whole genome shotgun (WGS) entry which is preliminary data.</text>
</comment>
<dbReference type="NCBIfam" id="NF047658">
    <property type="entry name" value="HYC_CC_PP"/>
    <property type="match status" value="1"/>
</dbReference>
<dbReference type="RefSeq" id="WP_308864387.1">
    <property type="nucleotide sequence ID" value="NZ_JAVHUL010000019.1"/>
</dbReference>
<accession>A0ABU1A3S8</accession>